<organism evidence="1">
    <name type="scientific">marine sediment metagenome</name>
    <dbReference type="NCBI Taxonomy" id="412755"/>
    <lineage>
        <taxon>unclassified sequences</taxon>
        <taxon>metagenomes</taxon>
        <taxon>ecological metagenomes</taxon>
    </lineage>
</organism>
<name>A0A0F9TPS2_9ZZZZ</name>
<accession>A0A0F9TPS2</accession>
<proteinExistence type="predicted"/>
<dbReference type="EMBL" id="LAZR01001079">
    <property type="protein sequence ID" value="KKN51101.1"/>
    <property type="molecule type" value="Genomic_DNA"/>
</dbReference>
<evidence type="ECO:0000313" key="1">
    <source>
        <dbReference type="EMBL" id="KKN51101.1"/>
    </source>
</evidence>
<comment type="caution">
    <text evidence="1">The sequence shown here is derived from an EMBL/GenBank/DDBJ whole genome shotgun (WGS) entry which is preliminary data.</text>
</comment>
<sequence>MTIPFPIPKVVRLLDRLDLFSTNYSAWLVQEKATPEDKQEAHDTTVEIRKLKAYLASLVSDKSYEEWLHDDFENK</sequence>
<dbReference type="AlphaFoldDB" id="A0A0F9TPS2"/>
<gene>
    <name evidence="1" type="ORF">LCGC14_0626110</name>
</gene>
<reference evidence="1" key="1">
    <citation type="journal article" date="2015" name="Nature">
        <title>Complex archaea that bridge the gap between prokaryotes and eukaryotes.</title>
        <authorList>
            <person name="Spang A."/>
            <person name="Saw J.H."/>
            <person name="Jorgensen S.L."/>
            <person name="Zaremba-Niedzwiedzka K."/>
            <person name="Martijn J."/>
            <person name="Lind A.E."/>
            <person name="van Eijk R."/>
            <person name="Schleper C."/>
            <person name="Guy L."/>
            <person name="Ettema T.J."/>
        </authorList>
    </citation>
    <scope>NUCLEOTIDE SEQUENCE</scope>
</reference>
<protein>
    <submittedName>
        <fullName evidence="1">Uncharacterized protein</fullName>
    </submittedName>
</protein>